<keyword evidence="1" id="KW-0732">Signal</keyword>
<organism evidence="2 3">
    <name type="scientific">Odynerus spinipes</name>
    <dbReference type="NCBI Taxonomy" id="1348599"/>
    <lineage>
        <taxon>Eukaryota</taxon>
        <taxon>Metazoa</taxon>
        <taxon>Ecdysozoa</taxon>
        <taxon>Arthropoda</taxon>
        <taxon>Hexapoda</taxon>
        <taxon>Insecta</taxon>
        <taxon>Pterygota</taxon>
        <taxon>Neoptera</taxon>
        <taxon>Endopterygota</taxon>
        <taxon>Hymenoptera</taxon>
        <taxon>Apocrita</taxon>
        <taxon>Aculeata</taxon>
        <taxon>Vespoidea</taxon>
        <taxon>Vespidae</taxon>
        <taxon>Eumeninae</taxon>
        <taxon>Odynerus</taxon>
    </lineage>
</organism>
<dbReference type="InterPro" id="IPR006631">
    <property type="entry name" value="DM4_12"/>
</dbReference>
<evidence type="ECO:0000313" key="2">
    <source>
        <dbReference type="EMBL" id="KAK2586390.1"/>
    </source>
</evidence>
<gene>
    <name evidence="2" type="ORF">KPH14_010677</name>
</gene>
<reference evidence="2" key="2">
    <citation type="journal article" date="2023" name="Commun. Biol.">
        <title>Intrasexual cuticular hydrocarbon dimorphism in a wasp sheds light on hydrocarbon biosynthesis genes in Hymenoptera.</title>
        <authorList>
            <person name="Moris V.C."/>
            <person name="Podsiadlowski L."/>
            <person name="Martin S."/>
            <person name="Oeyen J.P."/>
            <person name="Donath A."/>
            <person name="Petersen M."/>
            <person name="Wilbrandt J."/>
            <person name="Misof B."/>
            <person name="Liedtke D."/>
            <person name="Thamm M."/>
            <person name="Scheiner R."/>
            <person name="Schmitt T."/>
            <person name="Niehuis O."/>
        </authorList>
    </citation>
    <scope>NUCLEOTIDE SEQUENCE</scope>
    <source>
        <strain evidence="2">GBR_01_08_01A</strain>
    </source>
</reference>
<protein>
    <submittedName>
        <fullName evidence="2">Uncharacterized protein</fullName>
    </submittedName>
</protein>
<sequence>MRAPCSVLILMELLDFVLGVAVCHRNDTDFGVTGQSSREVFVRRRRRSLVFPKGSAFVTTISMLKAIMVQEPPNWNVVAEFDVIWPIPSQENFRKNVFRKPWLIKRRHRRELYANLETALKSQNLPGRQCVLRTICEAASILNEPDLSFVEKVLRVVFSNSEDVEKTDCYDVAYRKGRDCHMEYPCPFSFIELLLYSLYS</sequence>
<evidence type="ECO:0000256" key="1">
    <source>
        <dbReference type="SAM" id="SignalP"/>
    </source>
</evidence>
<dbReference type="Proteomes" id="UP001258017">
    <property type="component" value="Unassembled WGS sequence"/>
</dbReference>
<comment type="caution">
    <text evidence="2">The sequence shown here is derived from an EMBL/GenBank/DDBJ whole genome shotgun (WGS) entry which is preliminary data.</text>
</comment>
<proteinExistence type="predicted"/>
<dbReference type="SMART" id="SM00718">
    <property type="entry name" value="DM4_12"/>
    <property type="match status" value="1"/>
</dbReference>
<evidence type="ECO:0000313" key="3">
    <source>
        <dbReference type="Proteomes" id="UP001258017"/>
    </source>
</evidence>
<dbReference type="Pfam" id="PF07841">
    <property type="entry name" value="DM4_12"/>
    <property type="match status" value="1"/>
</dbReference>
<feature type="signal peptide" evidence="1">
    <location>
        <begin position="1"/>
        <end position="19"/>
    </location>
</feature>
<accession>A0AAD9RVG7</accession>
<keyword evidence="3" id="KW-1185">Reference proteome</keyword>
<dbReference type="EMBL" id="JAIFRP010000013">
    <property type="protein sequence ID" value="KAK2586390.1"/>
    <property type="molecule type" value="Genomic_DNA"/>
</dbReference>
<dbReference type="PANTHER" id="PTHR21253:SF0">
    <property type="entry name" value="F-BOX ONLY PROTEIN 11-RELATED"/>
    <property type="match status" value="1"/>
</dbReference>
<name>A0AAD9RVG7_9HYME</name>
<dbReference type="AlphaFoldDB" id="A0AAD9RVG7"/>
<feature type="chain" id="PRO_5042050400" evidence="1">
    <location>
        <begin position="20"/>
        <end position="200"/>
    </location>
</feature>
<dbReference type="PANTHER" id="PTHR21253">
    <property type="entry name" value="F-BOX ONLY PROTEIN 11-RELATED"/>
    <property type="match status" value="1"/>
</dbReference>
<reference evidence="2" key="1">
    <citation type="submission" date="2021-08" db="EMBL/GenBank/DDBJ databases">
        <authorList>
            <person name="Misof B."/>
            <person name="Oliver O."/>
            <person name="Podsiadlowski L."/>
            <person name="Donath A."/>
            <person name="Peters R."/>
            <person name="Mayer C."/>
            <person name="Rust J."/>
            <person name="Gunkel S."/>
            <person name="Lesny P."/>
            <person name="Martin S."/>
            <person name="Oeyen J.P."/>
            <person name="Petersen M."/>
            <person name="Panagiotis P."/>
            <person name="Wilbrandt J."/>
            <person name="Tanja T."/>
        </authorList>
    </citation>
    <scope>NUCLEOTIDE SEQUENCE</scope>
    <source>
        <strain evidence="2">GBR_01_08_01A</strain>
        <tissue evidence="2">Thorax + abdomen</tissue>
    </source>
</reference>